<dbReference type="SUPFAM" id="SSF49879">
    <property type="entry name" value="SMAD/FHA domain"/>
    <property type="match status" value="1"/>
</dbReference>
<dbReference type="RefSeq" id="WP_226586228.1">
    <property type="nucleotide sequence ID" value="NZ_BLAY01000090.1"/>
</dbReference>
<dbReference type="AlphaFoldDB" id="A0AAV3XCY3"/>
<gene>
    <name evidence="2" type="ORF">MiSe_51970</name>
</gene>
<dbReference type="InterPro" id="IPR050923">
    <property type="entry name" value="Cell_Proc_Reg/RNA_Proc"/>
</dbReference>
<dbReference type="CDD" id="cd00060">
    <property type="entry name" value="FHA"/>
    <property type="match status" value="1"/>
</dbReference>
<dbReference type="PROSITE" id="PS50006">
    <property type="entry name" value="FHA_DOMAIN"/>
    <property type="match status" value="1"/>
</dbReference>
<dbReference type="Pfam" id="PF00498">
    <property type="entry name" value="FHA"/>
    <property type="match status" value="1"/>
</dbReference>
<evidence type="ECO:0000313" key="3">
    <source>
        <dbReference type="Proteomes" id="UP001050975"/>
    </source>
</evidence>
<dbReference type="PANTHER" id="PTHR23308">
    <property type="entry name" value="NUCLEAR INHIBITOR OF PROTEIN PHOSPHATASE-1"/>
    <property type="match status" value="1"/>
</dbReference>
<protein>
    <recommendedName>
        <fullName evidence="1">FHA domain-containing protein</fullName>
    </recommendedName>
</protein>
<keyword evidence="3" id="KW-1185">Reference proteome</keyword>
<organism evidence="2 3">
    <name type="scientific">Microseira wollei NIES-4236</name>
    <dbReference type="NCBI Taxonomy" id="2530354"/>
    <lineage>
        <taxon>Bacteria</taxon>
        <taxon>Bacillati</taxon>
        <taxon>Cyanobacteriota</taxon>
        <taxon>Cyanophyceae</taxon>
        <taxon>Oscillatoriophycideae</taxon>
        <taxon>Aerosakkonematales</taxon>
        <taxon>Aerosakkonemataceae</taxon>
        <taxon>Microseira</taxon>
    </lineage>
</organism>
<dbReference type="Proteomes" id="UP001050975">
    <property type="component" value="Unassembled WGS sequence"/>
</dbReference>
<reference evidence="2" key="1">
    <citation type="submission" date="2019-10" db="EMBL/GenBank/DDBJ databases">
        <title>Draft genome sequece of Microseira wollei NIES-4236.</title>
        <authorList>
            <person name="Yamaguchi H."/>
            <person name="Suzuki S."/>
            <person name="Kawachi M."/>
        </authorList>
    </citation>
    <scope>NUCLEOTIDE SEQUENCE</scope>
    <source>
        <strain evidence="2">NIES-4236</strain>
    </source>
</reference>
<evidence type="ECO:0000313" key="2">
    <source>
        <dbReference type="EMBL" id="GET40388.1"/>
    </source>
</evidence>
<dbReference type="SMART" id="SM00240">
    <property type="entry name" value="FHA"/>
    <property type="match status" value="1"/>
</dbReference>
<name>A0AAV3XCY3_9CYAN</name>
<proteinExistence type="predicted"/>
<dbReference type="EMBL" id="BLAY01000090">
    <property type="protein sequence ID" value="GET40388.1"/>
    <property type="molecule type" value="Genomic_DNA"/>
</dbReference>
<dbReference type="Gene3D" id="2.60.200.20">
    <property type="match status" value="1"/>
</dbReference>
<dbReference type="InterPro" id="IPR008984">
    <property type="entry name" value="SMAD_FHA_dom_sf"/>
</dbReference>
<evidence type="ECO:0000259" key="1">
    <source>
        <dbReference type="PROSITE" id="PS50006"/>
    </source>
</evidence>
<feature type="domain" description="FHA" evidence="1">
    <location>
        <begin position="154"/>
        <end position="210"/>
    </location>
</feature>
<comment type="caution">
    <text evidence="2">The sequence shown here is derived from an EMBL/GenBank/DDBJ whole genome shotgun (WGS) entry which is preliminary data.</text>
</comment>
<dbReference type="InterPro" id="IPR000253">
    <property type="entry name" value="FHA_dom"/>
</dbReference>
<accession>A0AAV3XCY3</accession>
<sequence>MFTYQCPKGHVSTEPDYCSECGAKIQGISELSSVKNAVAATVPKTAQAIVNCPECGTPHEPDSGNFCEICGYNFTTGARGEVPITPVANINKIDIPTPPSQPLTSNFNSAPTNRQTAVALEIIVTIDPSLRSPESPPAPTNQPPITFKLDRESNLIGRRSEMRGIHPDIPLNFDDAVSHRHALIVRQSDGIFILRDIGSSNGTKLNGVELQPMVDTPIKDGDEFTLGHWTRIKVKVANS</sequence>